<reference evidence="2" key="1">
    <citation type="submission" date="2022-07" db="EMBL/GenBank/DDBJ databases">
        <authorList>
            <person name="Macas J."/>
            <person name="Novak P."/>
            <person name="Neumann P."/>
        </authorList>
    </citation>
    <scope>NUCLEOTIDE SEQUENCE</scope>
</reference>
<dbReference type="AlphaFoldDB" id="A0AAV0ETN0"/>
<name>A0AAV0ETN0_9ASTE</name>
<dbReference type="EMBL" id="CAMAPF010000942">
    <property type="protein sequence ID" value="CAH9126585.1"/>
    <property type="molecule type" value="Genomic_DNA"/>
</dbReference>
<feature type="coiled-coil region" evidence="1">
    <location>
        <begin position="79"/>
        <end position="159"/>
    </location>
</feature>
<evidence type="ECO:0000256" key="1">
    <source>
        <dbReference type="SAM" id="Coils"/>
    </source>
</evidence>
<organism evidence="2 3">
    <name type="scientific">Cuscuta epithymum</name>
    <dbReference type="NCBI Taxonomy" id="186058"/>
    <lineage>
        <taxon>Eukaryota</taxon>
        <taxon>Viridiplantae</taxon>
        <taxon>Streptophyta</taxon>
        <taxon>Embryophyta</taxon>
        <taxon>Tracheophyta</taxon>
        <taxon>Spermatophyta</taxon>
        <taxon>Magnoliopsida</taxon>
        <taxon>eudicotyledons</taxon>
        <taxon>Gunneridae</taxon>
        <taxon>Pentapetalae</taxon>
        <taxon>asterids</taxon>
        <taxon>lamiids</taxon>
        <taxon>Solanales</taxon>
        <taxon>Convolvulaceae</taxon>
        <taxon>Cuscuteae</taxon>
        <taxon>Cuscuta</taxon>
        <taxon>Cuscuta subgen. Cuscuta</taxon>
    </lineage>
</organism>
<protein>
    <submittedName>
        <fullName evidence="2">Uncharacterized protein</fullName>
    </submittedName>
</protein>
<proteinExistence type="predicted"/>
<sequence length="162" mass="17576">MMVVAPAPLPDQVGDGTWPRENVQFSIKKGTAIMHGTLDAKEFLNGATPPLDRSALSRYDDAALDSKLLQASVTASVALREHVRRAEQLRLQKAESDEALRKLVATNTEAIRKMATLEETLRQTNELLKAAQKEKAEAEEAAALAAKSAAEKAEEAQKEAVL</sequence>
<dbReference type="Proteomes" id="UP001152523">
    <property type="component" value="Unassembled WGS sequence"/>
</dbReference>
<comment type="caution">
    <text evidence="2">The sequence shown here is derived from an EMBL/GenBank/DDBJ whole genome shotgun (WGS) entry which is preliminary data.</text>
</comment>
<evidence type="ECO:0000313" key="2">
    <source>
        <dbReference type="EMBL" id="CAH9126585.1"/>
    </source>
</evidence>
<accession>A0AAV0ETN0</accession>
<keyword evidence="3" id="KW-1185">Reference proteome</keyword>
<gene>
    <name evidence="2" type="ORF">CEPIT_LOCUS27648</name>
</gene>
<evidence type="ECO:0000313" key="3">
    <source>
        <dbReference type="Proteomes" id="UP001152523"/>
    </source>
</evidence>
<keyword evidence="1" id="KW-0175">Coiled coil</keyword>